<evidence type="ECO:0000256" key="3">
    <source>
        <dbReference type="ARBA" id="ARBA00022658"/>
    </source>
</evidence>
<evidence type="ECO:0000256" key="8">
    <source>
        <dbReference type="ARBA" id="ARBA00023212"/>
    </source>
</evidence>
<evidence type="ECO:0000256" key="5">
    <source>
        <dbReference type="ARBA" id="ARBA00022737"/>
    </source>
</evidence>
<feature type="compositionally biased region" description="Basic and acidic residues" evidence="10">
    <location>
        <begin position="140"/>
        <end position="149"/>
    </location>
</feature>
<dbReference type="Gene3D" id="3.30.40.10">
    <property type="entry name" value="Zinc/RING finger domain, C3HC4 (zinc finger)"/>
    <property type="match status" value="1"/>
</dbReference>
<feature type="domain" description="DH" evidence="12">
    <location>
        <begin position="640"/>
        <end position="829"/>
    </location>
</feature>
<dbReference type="GO" id="GO:0005856">
    <property type="term" value="C:cytoskeleton"/>
    <property type="evidence" value="ECO:0007669"/>
    <property type="project" value="UniProtKB-SubCell"/>
</dbReference>
<feature type="domain" description="FYVE-type" evidence="13">
    <location>
        <begin position="988"/>
        <end position="1047"/>
    </location>
</feature>
<sequence length="1187" mass="133171">VKKPPLAPKPKLPVTTKPSPPPVAPKPGLICQPLAVSQPSPSTLKRAKPAVAPKPCIPKYSVQEAFDDGLNLLNSKNGILSEASRRESDYIIPTCSCGLRDCAQCQPLENGSTSEAGGHSHKELLENGISKEGFVGSNKEVQRTKEQEVTLKNQESPAAELDVSKVSTEAQNTHLKSACDVIGGIIVFSSISPLELPTEYSESSNTVSRVSPTQSHPDLQVPAAPSKPLPVPQPRKLKKPALVRQDGLEGGAQEQFVEEQKQRTEMKEAEGKLAALSLSTESEELKPDACDDSSPPKDSGLGDDEADAPVPPPRQTSLSPHLHRSFRINPNLNKNNSHSLDLLSQPDSVSHSKEGEARRAEEDEEDGYGDFERYPISHSLPKQIKLSCHPPLANDRKAFSAEEEQSPRAPPRKPQRHSLPAPPPPSICPPAPPHANTPMRELPAPPQEKTSWRFSRPYVTFFSRQIPTRSSVPPKSRAPVLGGKQRAQSFSAADLATRANSPKRSLSFRKLLELRLSVKMLPKLLAKGGQSLDCTSVESNRGKRSLERPSSCIGEADICGEGIEGLAEYENVPLYEEIPEYMNLPFHSARLGWPHDPDAADADIYEVQDPYHRCQEHEYERYAALLINFFSQEDEMKRKKVVHIAQEIMSSEKVFVDVLKLLHIDFRDAVAKATRQNGKPVVDERILCQILYYLPQLYQLNKDLLRELEERVAHWSDHQRLSDIFVQKGPYLKMYSTYIRQFDNNVALLDEQCRKNPAFAAVVREFEMSPRCASLALKHYLLKPVQRIPQYQLLLTDYLKNLPEDSEDYKDTQAALSIVKEVANHANDIMKQGDNFQKLMQIQYSLTGHHEIVQPGRVFLKEGTLMKLSRKVMQPRMFFLFNDALMYTTPVQSAQYKLNSVLSLAGMKVSKPSQEAYQNELNIESVERSFILSASSATERDEWLEAIAKAIDDYTKKKITFISSRSQEEGVVDSGAPLGSKAPIWIPDLRATMCMICTCEFTLTWRRHHCRACGKVVCQACSANKYYLEYLKNQPARVCDHCFAKLQENSDRCASTSISPIKSGAFSFTRKQKKIPAALKEVSANTENSSMSGYLNRSKGNKKQWKRLWFVIKNKVLYTYAASEDVAALESQPLLGFFLREEKNGPAQKLQFKLYHKNTLFYIFKADDIPTAQRWIEAFQEAMILEQ</sequence>
<dbReference type="SMART" id="SM00325">
    <property type="entry name" value="RhoGEF"/>
    <property type="match status" value="1"/>
</dbReference>
<reference evidence="14" key="3">
    <citation type="submission" date="2025-09" db="UniProtKB">
        <authorList>
            <consortium name="Ensembl"/>
        </authorList>
    </citation>
    <scope>IDENTIFICATION</scope>
</reference>
<dbReference type="CDD" id="cd00160">
    <property type="entry name" value="RhoGEF"/>
    <property type="match status" value="1"/>
</dbReference>
<name>A0AAX7UJ89_ASTCA</name>
<dbReference type="CDD" id="cd15743">
    <property type="entry name" value="FYVE_FGD6"/>
    <property type="match status" value="1"/>
</dbReference>
<dbReference type="PANTHER" id="PTHR12673">
    <property type="entry name" value="FACIOGENITAL DYSPLASIA PROTEIN"/>
    <property type="match status" value="1"/>
</dbReference>
<keyword evidence="3" id="KW-0344">Guanine-nucleotide releasing factor</keyword>
<dbReference type="FunFam" id="2.30.29.30:FF:000158">
    <property type="entry name" value="FYVE, RhoGEF and PH domain containing 6"/>
    <property type="match status" value="1"/>
</dbReference>
<evidence type="ECO:0000259" key="11">
    <source>
        <dbReference type="PROSITE" id="PS50003"/>
    </source>
</evidence>
<reference evidence="14" key="1">
    <citation type="submission" date="2018-05" db="EMBL/GenBank/DDBJ databases">
        <authorList>
            <person name="Datahose"/>
        </authorList>
    </citation>
    <scope>NUCLEOTIDE SEQUENCE</scope>
</reference>
<organism evidence="14 15">
    <name type="scientific">Astatotilapia calliptera</name>
    <name type="common">Eastern happy</name>
    <name type="synonym">Chromis callipterus</name>
    <dbReference type="NCBI Taxonomy" id="8154"/>
    <lineage>
        <taxon>Eukaryota</taxon>
        <taxon>Metazoa</taxon>
        <taxon>Chordata</taxon>
        <taxon>Craniata</taxon>
        <taxon>Vertebrata</taxon>
        <taxon>Euteleostomi</taxon>
        <taxon>Actinopterygii</taxon>
        <taxon>Neopterygii</taxon>
        <taxon>Teleostei</taxon>
        <taxon>Neoteleostei</taxon>
        <taxon>Acanthomorphata</taxon>
        <taxon>Ovalentaria</taxon>
        <taxon>Cichlomorphae</taxon>
        <taxon>Cichliformes</taxon>
        <taxon>Cichlidae</taxon>
        <taxon>African cichlids</taxon>
        <taxon>Pseudocrenilabrinae</taxon>
        <taxon>Haplochromini</taxon>
        <taxon>Astatotilapia</taxon>
    </lineage>
</organism>
<dbReference type="SUPFAM" id="SSF48065">
    <property type="entry name" value="DBL homology domain (DH-domain)"/>
    <property type="match status" value="1"/>
</dbReference>
<dbReference type="PROSITE" id="PS50178">
    <property type="entry name" value="ZF_FYVE"/>
    <property type="match status" value="1"/>
</dbReference>
<dbReference type="InterPro" id="IPR013083">
    <property type="entry name" value="Znf_RING/FYVE/PHD"/>
</dbReference>
<feature type="compositionally biased region" description="Basic and acidic residues" evidence="10">
    <location>
        <begin position="258"/>
        <end position="271"/>
    </location>
</feature>
<dbReference type="Gene3D" id="1.20.900.10">
    <property type="entry name" value="Dbl homology (DH) domain"/>
    <property type="match status" value="1"/>
</dbReference>
<dbReference type="GO" id="GO:0005737">
    <property type="term" value="C:cytoplasm"/>
    <property type="evidence" value="ECO:0007669"/>
    <property type="project" value="TreeGrafter"/>
</dbReference>
<keyword evidence="15" id="KW-1185">Reference proteome</keyword>
<evidence type="ECO:0008006" key="16">
    <source>
        <dbReference type="Google" id="ProtNLM"/>
    </source>
</evidence>
<evidence type="ECO:0000256" key="7">
    <source>
        <dbReference type="ARBA" id="ARBA00022833"/>
    </source>
</evidence>
<dbReference type="Ensembl" id="ENSACLT00000091450.1">
    <property type="protein sequence ID" value="ENSACLP00000069993.1"/>
    <property type="gene ID" value="ENSACLG00000015651.2"/>
</dbReference>
<dbReference type="GeneTree" id="ENSGT00940000156334"/>
<dbReference type="PROSITE" id="PS50003">
    <property type="entry name" value="PH_DOMAIN"/>
    <property type="match status" value="2"/>
</dbReference>
<dbReference type="Proteomes" id="UP000265100">
    <property type="component" value="Chromosome 17"/>
</dbReference>
<dbReference type="InterPro" id="IPR000219">
    <property type="entry name" value="DH_dom"/>
</dbReference>
<dbReference type="InterPro" id="IPR001849">
    <property type="entry name" value="PH_domain"/>
</dbReference>
<evidence type="ECO:0000256" key="6">
    <source>
        <dbReference type="ARBA" id="ARBA00022771"/>
    </source>
</evidence>
<accession>A0AAX7UJ89</accession>
<feature type="domain" description="PH" evidence="11">
    <location>
        <begin position="1088"/>
        <end position="1184"/>
    </location>
</feature>
<dbReference type="InterPro" id="IPR035899">
    <property type="entry name" value="DBL_dom_sf"/>
</dbReference>
<feature type="compositionally biased region" description="Polar residues" evidence="10">
    <location>
        <begin position="203"/>
        <end position="217"/>
    </location>
</feature>
<comment type="subcellular location">
    <subcellularLocation>
        <location evidence="1">Cytoplasm</location>
        <location evidence="1">Cytoskeleton</location>
    </subcellularLocation>
</comment>
<feature type="compositionally biased region" description="Basic and acidic residues" evidence="10">
    <location>
        <begin position="350"/>
        <end position="361"/>
    </location>
</feature>
<feature type="compositionally biased region" description="Polar residues" evidence="10">
    <location>
        <begin position="328"/>
        <end position="339"/>
    </location>
</feature>
<dbReference type="InterPro" id="IPR011993">
    <property type="entry name" value="PH-like_dom_sf"/>
</dbReference>
<keyword evidence="4" id="KW-0479">Metal-binding</keyword>
<dbReference type="SMART" id="SM00064">
    <property type="entry name" value="FYVE"/>
    <property type="match status" value="1"/>
</dbReference>
<keyword evidence="2" id="KW-0963">Cytoplasm</keyword>
<evidence type="ECO:0000256" key="10">
    <source>
        <dbReference type="SAM" id="MobiDB-lite"/>
    </source>
</evidence>
<dbReference type="AlphaFoldDB" id="A0AAX7UJ89"/>
<evidence type="ECO:0000256" key="9">
    <source>
        <dbReference type="PROSITE-ProRule" id="PRU00091"/>
    </source>
</evidence>
<dbReference type="GO" id="GO:0008270">
    <property type="term" value="F:zinc ion binding"/>
    <property type="evidence" value="ECO:0007669"/>
    <property type="project" value="UniProtKB-KW"/>
</dbReference>
<evidence type="ECO:0000313" key="14">
    <source>
        <dbReference type="Ensembl" id="ENSACLP00000069993.1"/>
    </source>
</evidence>
<dbReference type="Pfam" id="PF00621">
    <property type="entry name" value="RhoGEF"/>
    <property type="match status" value="1"/>
</dbReference>
<evidence type="ECO:0000259" key="12">
    <source>
        <dbReference type="PROSITE" id="PS50010"/>
    </source>
</evidence>
<evidence type="ECO:0000256" key="1">
    <source>
        <dbReference type="ARBA" id="ARBA00004245"/>
    </source>
</evidence>
<dbReference type="InterPro" id="IPR017455">
    <property type="entry name" value="Znf_FYVE-rel"/>
</dbReference>
<keyword evidence="8" id="KW-0206">Cytoskeleton</keyword>
<evidence type="ECO:0000256" key="2">
    <source>
        <dbReference type="ARBA" id="ARBA00022490"/>
    </source>
</evidence>
<feature type="region of interest" description="Disordered" evidence="10">
    <location>
        <begin position="203"/>
        <end position="376"/>
    </location>
</feature>
<dbReference type="InterPro" id="IPR000306">
    <property type="entry name" value="Znf_FYVE"/>
</dbReference>
<feature type="compositionally biased region" description="Pro residues" evidence="10">
    <location>
        <begin position="1"/>
        <end position="11"/>
    </location>
</feature>
<dbReference type="PROSITE" id="PS50010">
    <property type="entry name" value="DH_2"/>
    <property type="match status" value="1"/>
</dbReference>
<evidence type="ECO:0000256" key="4">
    <source>
        <dbReference type="ARBA" id="ARBA00022723"/>
    </source>
</evidence>
<reference evidence="14" key="2">
    <citation type="submission" date="2025-08" db="UniProtKB">
        <authorList>
            <consortium name="Ensembl"/>
        </authorList>
    </citation>
    <scope>IDENTIFICATION</scope>
</reference>
<feature type="compositionally biased region" description="Pro residues" evidence="10">
    <location>
        <begin position="420"/>
        <end position="435"/>
    </location>
</feature>
<dbReference type="PANTHER" id="PTHR12673:SF12">
    <property type="entry name" value="FYVE, RHOGEF AND PH DOMAIN-CONTAINING PROTEIN 6"/>
    <property type="match status" value="1"/>
</dbReference>
<dbReference type="SUPFAM" id="SSF50729">
    <property type="entry name" value="PH domain-like"/>
    <property type="match status" value="2"/>
</dbReference>
<feature type="region of interest" description="Disordered" evidence="10">
    <location>
        <begin position="397"/>
        <end position="450"/>
    </location>
</feature>
<protein>
    <recommendedName>
        <fullName evidence="16">FYVE, RhoGEF and PH domain containing 6</fullName>
    </recommendedName>
</protein>
<keyword evidence="6 9" id="KW-0863">Zinc-finger</keyword>
<dbReference type="InterPro" id="IPR051092">
    <property type="entry name" value="FYVE_RhoGEF_PH"/>
</dbReference>
<feature type="region of interest" description="Disordered" evidence="10">
    <location>
        <begin position="1"/>
        <end position="29"/>
    </location>
</feature>
<dbReference type="Gene3D" id="2.30.29.30">
    <property type="entry name" value="Pleckstrin-homology domain (PH domain)/Phosphotyrosine-binding domain (PTB)"/>
    <property type="match status" value="2"/>
</dbReference>
<dbReference type="Pfam" id="PF00169">
    <property type="entry name" value="PH"/>
    <property type="match status" value="2"/>
</dbReference>
<feature type="region of interest" description="Disordered" evidence="10">
    <location>
        <begin position="135"/>
        <end position="156"/>
    </location>
</feature>
<proteinExistence type="predicted"/>
<keyword evidence="5" id="KW-0677">Repeat</keyword>
<dbReference type="SMART" id="SM00233">
    <property type="entry name" value="PH"/>
    <property type="match status" value="2"/>
</dbReference>
<evidence type="ECO:0000259" key="13">
    <source>
        <dbReference type="PROSITE" id="PS50178"/>
    </source>
</evidence>
<feature type="region of interest" description="Disordered" evidence="10">
    <location>
        <begin position="468"/>
        <end position="496"/>
    </location>
</feature>
<dbReference type="FunFam" id="1.20.900.10:FF:000024">
    <property type="entry name" value="FYVE, RhoGEF and PH domain-containing protein 6"/>
    <property type="match status" value="1"/>
</dbReference>
<dbReference type="Pfam" id="PF01363">
    <property type="entry name" value="FYVE"/>
    <property type="match status" value="1"/>
</dbReference>
<keyword evidence="7" id="KW-0862">Zinc</keyword>
<dbReference type="CDD" id="cd13237">
    <property type="entry name" value="PH2_FGD5_FGD6"/>
    <property type="match status" value="1"/>
</dbReference>
<evidence type="ECO:0000313" key="15">
    <source>
        <dbReference type="Proteomes" id="UP000265100"/>
    </source>
</evidence>
<feature type="domain" description="PH" evidence="11">
    <location>
        <begin position="858"/>
        <end position="952"/>
    </location>
</feature>
<gene>
    <name evidence="14" type="primary">FGD6</name>
</gene>
<dbReference type="GO" id="GO:0005085">
    <property type="term" value="F:guanyl-nucleotide exchange factor activity"/>
    <property type="evidence" value="ECO:0007669"/>
    <property type="project" value="UniProtKB-KW"/>
</dbReference>